<dbReference type="InterPro" id="IPR022444">
    <property type="entry name" value="Cofactor-bd_rpt"/>
</dbReference>
<keyword evidence="3" id="KW-1185">Reference proteome</keyword>
<comment type="caution">
    <text evidence="2">The sequence shown here is derived from an EMBL/GenBank/DDBJ whole genome shotgun (WGS) entry which is preliminary data.</text>
</comment>
<dbReference type="NCBIfam" id="TIGR03807">
    <property type="entry name" value="RR_fam_repeat"/>
    <property type="match status" value="4"/>
</dbReference>
<feature type="domain" description="Right handed beta helix" evidence="1">
    <location>
        <begin position="242"/>
        <end position="392"/>
    </location>
</feature>
<gene>
    <name evidence="2" type="ORF">IHQ68_15975</name>
</gene>
<evidence type="ECO:0000313" key="3">
    <source>
        <dbReference type="Proteomes" id="UP001181622"/>
    </source>
</evidence>
<dbReference type="SMART" id="SM00710">
    <property type="entry name" value="PbH1"/>
    <property type="match status" value="8"/>
</dbReference>
<evidence type="ECO:0000313" key="2">
    <source>
        <dbReference type="EMBL" id="MDR4308118.1"/>
    </source>
</evidence>
<dbReference type="InterPro" id="IPR011050">
    <property type="entry name" value="Pectin_lyase_fold/virulence"/>
</dbReference>
<dbReference type="Pfam" id="PF13229">
    <property type="entry name" value="Beta_helix"/>
    <property type="match status" value="1"/>
</dbReference>
<dbReference type="SUPFAM" id="SSF51126">
    <property type="entry name" value="Pectin lyase-like"/>
    <property type="match status" value="1"/>
</dbReference>
<name>A0ABU1DJ14_9HYPH</name>
<reference evidence="2" key="1">
    <citation type="submission" date="2020-10" db="EMBL/GenBank/DDBJ databases">
        <authorList>
            <person name="Abbas A."/>
            <person name="Razzaq R."/>
            <person name="Waqas M."/>
            <person name="Abbas N."/>
            <person name="Nielsen T.K."/>
            <person name="Hansen L.H."/>
            <person name="Hussain S."/>
            <person name="Shahid M."/>
        </authorList>
    </citation>
    <scope>NUCLEOTIDE SEQUENCE</scope>
    <source>
        <strain evidence="2">S14</strain>
    </source>
</reference>
<dbReference type="PROSITE" id="PS51318">
    <property type="entry name" value="TAT"/>
    <property type="match status" value="1"/>
</dbReference>
<dbReference type="Gene3D" id="2.160.20.10">
    <property type="entry name" value="Single-stranded right-handed beta-helix, Pectin lyase-like"/>
    <property type="match status" value="1"/>
</dbReference>
<dbReference type="InterPro" id="IPR006626">
    <property type="entry name" value="PbH1"/>
</dbReference>
<organism evidence="2 3">
    <name type="scientific">Chelatococcus sambhunathii</name>
    <dbReference type="NCBI Taxonomy" id="363953"/>
    <lineage>
        <taxon>Bacteria</taxon>
        <taxon>Pseudomonadati</taxon>
        <taxon>Pseudomonadota</taxon>
        <taxon>Alphaproteobacteria</taxon>
        <taxon>Hyphomicrobiales</taxon>
        <taxon>Chelatococcaceae</taxon>
        <taxon>Chelatococcus</taxon>
    </lineage>
</organism>
<dbReference type="InterPro" id="IPR022388">
    <property type="entry name" value="CHP03808"/>
</dbReference>
<protein>
    <submittedName>
        <fullName evidence="2">TIGR03808 family TAT-translocated repetitive protein</fullName>
    </submittedName>
</protein>
<dbReference type="NCBIfam" id="TIGR03808">
    <property type="entry name" value="RR_plus_rpt_1"/>
    <property type="match status" value="1"/>
</dbReference>
<dbReference type="InterPro" id="IPR039448">
    <property type="entry name" value="Beta_helix"/>
</dbReference>
<dbReference type="InterPro" id="IPR012334">
    <property type="entry name" value="Pectin_lyas_fold"/>
</dbReference>
<dbReference type="RefSeq" id="WP_309393593.1">
    <property type="nucleotide sequence ID" value="NZ_JADBEO010000040.1"/>
</dbReference>
<dbReference type="EMBL" id="JADBEO010000040">
    <property type="protein sequence ID" value="MDR4308118.1"/>
    <property type="molecule type" value="Genomic_DNA"/>
</dbReference>
<dbReference type="Proteomes" id="UP001181622">
    <property type="component" value="Unassembled WGS sequence"/>
</dbReference>
<evidence type="ECO:0000259" key="1">
    <source>
        <dbReference type="Pfam" id="PF13229"/>
    </source>
</evidence>
<sequence length="459" mass="46715">MFYGDEPSTRQDFDPSRRRLLTRAAAVAAAIGAPVWAEALPGALDADEAGVRPSSTDQSRALQRAIDRAAREGRPLALAPGLYRAAGLTLPDGATIVGAGEATRIELAGPGPLFSAKGAKRIALRGLLLDGSNFPGDAQSGVVEAADVGQLTADEVAVEDAGGSAFALERTGGAIRACRIANARQAAVFSMDGKGISVFDCVIRGCRNNAVVIRRTDKGDEPSIVSRNRIEDTGAIEGGMGWNGNAVNVSKAGGVVISNNAIRRSAFTAVRAHQADDVLITGNLCVDSGEVAVFAEYGFSGAVIQGNIIDGAANGISIANFNEGGRLAAVSGNLVRNLFKRPYLDQPGEGYGVGIGVEADTAVTGNTIENAPAIGILAGWGPYLRDVSITGNVVRSSGVGVGVSVVEGVGAATVSGNVIIGSRQGAVRGYRWTEIATPDLGSGGTGGLPGLVVAQNAVR</sequence>
<accession>A0ABU1DJ14</accession>
<dbReference type="InterPro" id="IPR006311">
    <property type="entry name" value="TAT_signal"/>
</dbReference>
<proteinExistence type="predicted"/>